<feature type="transmembrane region" description="Helical" evidence="7">
    <location>
        <begin position="396"/>
        <end position="415"/>
    </location>
</feature>
<comment type="subunit">
    <text evidence="7">Forms a complex with DabA.</text>
</comment>
<feature type="transmembrane region" description="Helical" evidence="7">
    <location>
        <begin position="217"/>
        <end position="235"/>
    </location>
</feature>
<evidence type="ECO:0000256" key="4">
    <source>
        <dbReference type="ARBA" id="ARBA00022692"/>
    </source>
</evidence>
<dbReference type="EMBL" id="QNRO01000015">
    <property type="protein sequence ID" value="RBP27112.1"/>
    <property type="molecule type" value="Genomic_DNA"/>
</dbReference>
<evidence type="ECO:0000256" key="3">
    <source>
        <dbReference type="ARBA" id="ARBA00022475"/>
    </source>
</evidence>
<dbReference type="GO" id="GO:0003954">
    <property type="term" value="F:NADH dehydrogenase activity"/>
    <property type="evidence" value="ECO:0007669"/>
    <property type="project" value="TreeGrafter"/>
</dbReference>
<evidence type="ECO:0000259" key="9">
    <source>
        <dbReference type="Pfam" id="PF00361"/>
    </source>
</evidence>
<feature type="transmembrane region" description="Helical" evidence="7">
    <location>
        <begin position="279"/>
        <end position="299"/>
    </location>
</feature>
<dbReference type="Pfam" id="PF00361">
    <property type="entry name" value="Proton_antipo_M"/>
    <property type="match status" value="1"/>
</dbReference>
<feature type="transmembrane region" description="Helical" evidence="7">
    <location>
        <begin position="373"/>
        <end position="390"/>
    </location>
</feature>
<evidence type="ECO:0000256" key="5">
    <source>
        <dbReference type="ARBA" id="ARBA00022989"/>
    </source>
</evidence>
<feature type="transmembrane region" description="Helical" evidence="7">
    <location>
        <begin position="6"/>
        <end position="29"/>
    </location>
</feature>
<evidence type="ECO:0000256" key="8">
    <source>
        <dbReference type="RuleBase" id="RU000320"/>
    </source>
</evidence>
<evidence type="ECO:0000256" key="7">
    <source>
        <dbReference type="HAMAP-Rule" id="MF_00862"/>
    </source>
</evidence>
<dbReference type="PANTHER" id="PTHR42829">
    <property type="entry name" value="NADH-UBIQUINONE OXIDOREDUCTASE CHAIN 5"/>
    <property type="match status" value="1"/>
</dbReference>
<dbReference type="GO" id="GO:0008137">
    <property type="term" value="F:NADH dehydrogenase (ubiquinone) activity"/>
    <property type="evidence" value="ECO:0007669"/>
    <property type="project" value="InterPro"/>
</dbReference>
<dbReference type="GO" id="GO:0015990">
    <property type="term" value="P:electron transport coupled proton transport"/>
    <property type="evidence" value="ECO:0007669"/>
    <property type="project" value="TreeGrafter"/>
</dbReference>
<comment type="similarity">
    <text evidence="7">Belongs to the inorganic carbon transporter (TC 9.A.2) DabB family.</text>
</comment>
<keyword evidence="4 7" id="KW-0812">Transmembrane</keyword>
<feature type="transmembrane region" description="Helical" evidence="7">
    <location>
        <begin position="49"/>
        <end position="69"/>
    </location>
</feature>
<dbReference type="STRING" id="379482.SAMN04487961_3283"/>
<dbReference type="AlphaFoldDB" id="A0A366GL16"/>
<feature type="transmembrane region" description="Helical" evidence="7">
    <location>
        <begin position="463"/>
        <end position="482"/>
    </location>
</feature>
<sequence length="538" mass="57444">MMQSLSFLSIPVLIGWLLLPISFFVVAVFSNWTSNPLKTRHCWRISEGLLLGTPGITGIVGVMLLLDAWLIDTGLPEAGARLGLYPDALAVWMGLMVAFIGWVILRYARDYLAGDPAKDTFLPWFLTTLACVLLLVFTDHMLVLAGAWIGVSLALHQLLTLYGDRPEARLAAAQKFIASRLGDICVIASVLLLWNHYGTFRLPEMMAGEAVVGQSSASLTYASLLLAIAAILKCAQIPFHGWLLRVMEAPTPVSALLHAGVINLGGFLWLRLFPVFEGFTAGHALLLVVGGGTALIAVLTMMTQTSVKHALAWSTISQMGFMLFEIALGAYVLALLHLLAHSLYKAHSFLASGRTVKVSAISFHSGSATGGNIMLAGAGAALATLILWLWPDLVEGKSVLAGLLVLAVTSVIMGIPDGASAKTRALVMTMALMLVPLYGALHAVLGGAFGAHEAMVPPLEASIVAWGILIALALLSVLILVASRARAVRVLQARFSQGLRLEQPFEQITRKLASDALNVPHKTRDHLSGYPATAGERS</sequence>
<evidence type="ECO:0000256" key="2">
    <source>
        <dbReference type="ARBA" id="ARBA00022448"/>
    </source>
</evidence>
<feature type="transmembrane region" description="Helical" evidence="7">
    <location>
        <begin position="143"/>
        <end position="164"/>
    </location>
</feature>
<proteinExistence type="inferred from homology"/>
<accession>A0A366GL16</accession>
<feature type="transmembrane region" description="Helical" evidence="7">
    <location>
        <begin position="320"/>
        <end position="340"/>
    </location>
</feature>
<feature type="transmembrane region" description="Helical" evidence="7">
    <location>
        <begin position="176"/>
        <end position="197"/>
    </location>
</feature>
<dbReference type="OrthoDB" id="9768329at2"/>
<dbReference type="HAMAP" id="MF_00862">
    <property type="entry name" value="DabB"/>
    <property type="match status" value="1"/>
</dbReference>
<dbReference type="GO" id="GO:0005886">
    <property type="term" value="C:plasma membrane"/>
    <property type="evidence" value="ECO:0007669"/>
    <property type="project" value="UniProtKB-SubCell"/>
</dbReference>
<comment type="caution">
    <text evidence="11">The sequence shown here is derived from an EMBL/GenBank/DDBJ whole genome shotgun (WGS) entry which is preliminary data.</text>
</comment>
<dbReference type="InterPro" id="IPR001516">
    <property type="entry name" value="Proton_antipo_N"/>
</dbReference>
<dbReference type="NCBIfam" id="NF006029">
    <property type="entry name" value="PRK08168.1"/>
    <property type="match status" value="1"/>
</dbReference>
<keyword evidence="5 7" id="KW-1133">Transmembrane helix</keyword>
<evidence type="ECO:0000313" key="11">
    <source>
        <dbReference type="EMBL" id="RBP27112.1"/>
    </source>
</evidence>
<comment type="subcellular location">
    <subcellularLocation>
        <location evidence="7">Cell membrane</location>
        <topology evidence="7">Multi-pass membrane protein</topology>
    </subcellularLocation>
    <subcellularLocation>
        <location evidence="1">Endomembrane system</location>
        <topology evidence="1">Multi-pass membrane protein</topology>
    </subcellularLocation>
    <subcellularLocation>
        <location evidence="8">Membrane</location>
        <topology evidence="8">Multi-pass membrane protein</topology>
    </subcellularLocation>
</comment>
<reference evidence="11 12" key="1">
    <citation type="submission" date="2018-06" db="EMBL/GenBank/DDBJ databases">
        <title>Freshwater and sediment microbial communities from various areas in North America, analyzing microbe dynamics in response to fracking.</title>
        <authorList>
            <person name="Lamendella R."/>
        </authorList>
    </citation>
    <scope>NUCLEOTIDE SEQUENCE [LARGE SCALE GENOMIC DNA]</scope>
    <source>
        <strain evidence="11 12">114J</strain>
    </source>
</reference>
<comment type="function">
    <text evidence="7">Part of an energy-coupled inorganic carbon pump.</text>
</comment>
<evidence type="ECO:0000256" key="6">
    <source>
        <dbReference type="ARBA" id="ARBA00023136"/>
    </source>
</evidence>
<dbReference type="GO" id="GO:0042773">
    <property type="term" value="P:ATP synthesis coupled electron transport"/>
    <property type="evidence" value="ECO:0007669"/>
    <property type="project" value="InterPro"/>
</dbReference>
<gene>
    <name evidence="7" type="primary">dabB</name>
    <name evidence="11" type="ORF">DET50_11542</name>
</gene>
<keyword evidence="6 7" id="KW-0472">Membrane</keyword>
<dbReference type="PANTHER" id="PTHR42829:SF1">
    <property type="entry name" value="INORGANIC CARBON TRANSPORTER SUBUNIT DABB-RELATED"/>
    <property type="match status" value="1"/>
</dbReference>
<feature type="transmembrane region" description="Helical" evidence="7">
    <location>
        <begin position="427"/>
        <end position="451"/>
    </location>
</feature>
<evidence type="ECO:0000256" key="1">
    <source>
        <dbReference type="ARBA" id="ARBA00004127"/>
    </source>
</evidence>
<name>A0A366GL16_9GAMM</name>
<evidence type="ECO:0000259" key="10">
    <source>
        <dbReference type="Pfam" id="PF00662"/>
    </source>
</evidence>
<dbReference type="PRINTS" id="PR01434">
    <property type="entry name" value="NADHDHGNASE5"/>
</dbReference>
<feature type="transmembrane region" description="Helical" evidence="7">
    <location>
        <begin position="120"/>
        <end position="137"/>
    </location>
</feature>
<keyword evidence="2 7" id="KW-0813">Transport</keyword>
<dbReference type="RefSeq" id="WP_113863327.1">
    <property type="nucleotide sequence ID" value="NZ_QNRO01000015.1"/>
</dbReference>
<feature type="transmembrane region" description="Helical" evidence="7">
    <location>
        <begin position="89"/>
        <end position="108"/>
    </location>
</feature>
<dbReference type="InterPro" id="IPR001750">
    <property type="entry name" value="ND/Mrp_TM"/>
</dbReference>
<dbReference type="InterPro" id="IPR003945">
    <property type="entry name" value="NU5C-like"/>
</dbReference>
<dbReference type="GO" id="GO:0012505">
    <property type="term" value="C:endomembrane system"/>
    <property type="evidence" value="ECO:0007669"/>
    <property type="project" value="UniProtKB-SubCell"/>
</dbReference>
<evidence type="ECO:0000313" key="12">
    <source>
        <dbReference type="Proteomes" id="UP000252995"/>
    </source>
</evidence>
<keyword evidence="3 7" id="KW-1003">Cell membrane</keyword>
<protein>
    <recommendedName>
        <fullName evidence="7">Probable inorganic carbon transporter subunit DabB</fullName>
    </recommendedName>
</protein>
<organism evidence="11 12">
    <name type="scientific">Marinobacter pelagius</name>
    <dbReference type="NCBI Taxonomy" id="379482"/>
    <lineage>
        <taxon>Bacteria</taxon>
        <taxon>Pseudomonadati</taxon>
        <taxon>Pseudomonadota</taxon>
        <taxon>Gammaproteobacteria</taxon>
        <taxon>Pseudomonadales</taxon>
        <taxon>Marinobacteraceae</taxon>
        <taxon>Marinobacter</taxon>
    </lineage>
</organism>
<feature type="transmembrane region" description="Helical" evidence="7">
    <location>
        <begin position="255"/>
        <end position="273"/>
    </location>
</feature>
<feature type="domain" description="NADH:quinone oxidoreductase/Mrp antiporter transmembrane" evidence="9">
    <location>
        <begin position="147"/>
        <end position="355"/>
    </location>
</feature>
<feature type="domain" description="NADH-Ubiquinone oxidoreductase (complex I) chain 5 N-terminal" evidence="10">
    <location>
        <begin position="81"/>
        <end position="121"/>
    </location>
</feature>
<dbReference type="Proteomes" id="UP000252995">
    <property type="component" value="Unassembled WGS sequence"/>
</dbReference>
<dbReference type="InterPro" id="IPR046396">
    <property type="entry name" value="Transporter_DabB"/>
</dbReference>
<dbReference type="Pfam" id="PF00662">
    <property type="entry name" value="Proton_antipo_N"/>
    <property type="match status" value="1"/>
</dbReference>